<evidence type="ECO:0000259" key="9">
    <source>
        <dbReference type="PROSITE" id="PS51462"/>
    </source>
</evidence>
<evidence type="ECO:0000256" key="3">
    <source>
        <dbReference type="ARBA" id="ARBA00007275"/>
    </source>
</evidence>
<evidence type="ECO:0000256" key="5">
    <source>
        <dbReference type="ARBA" id="ARBA00022801"/>
    </source>
</evidence>
<keyword evidence="11" id="KW-1185">Reference proteome</keyword>
<dbReference type="GO" id="GO:0016462">
    <property type="term" value="F:pyrophosphatase activity"/>
    <property type="evidence" value="ECO:0007669"/>
    <property type="project" value="UniProtKB-ARBA"/>
</dbReference>
<feature type="domain" description="Nudix hydrolase" evidence="9">
    <location>
        <begin position="40"/>
        <end position="169"/>
    </location>
</feature>
<dbReference type="CDD" id="cd03424">
    <property type="entry name" value="NUDIX_ADPRase_Nudt5_UGPPase_Nudt14"/>
    <property type="match status" value="1"/>
</dbReference>
<evidence type="ECO:0000256" key="7">
    <source>
        <dbReference type="ARBA" id="ARBA00032272"/>
    </source>
</evidence>
<evidence type="ECO:0000256" key="2">
    <source>
        <dbReference type="ARBA" id="ARBA00001946"/>
    </source>
</evidence>
<dbReference type="GO" id="GO:0019693">
    <property type="term" value="P:ribose phosphate metabolic process"/>
    <property type="evidence" value="ECO:0007669"/>
    <property type="project" value="TreeGrafter"/>
</dbReference>
<comment type="caution">
    <text evidence="10">The sequence shown here is derived from an EMBL/GenBank/DDBJ whole genome shotgun (WGS) entry which is preliminary data.</text>
</comment>
<dbReference type="GO" id="GO:0006753">
    <property type="term" value="P:nucleoside phosphate metabolic process"/>
    <property type="evidence" value="ECO:0007669"/>
    <property type="project" value="TreeGrafter"/>
</dbReference>
<dbReference type="Gene3D" id="3.90.79.10">
    <property type="entry name" value="Nucleoside Triphosphate Pyrophosphohydrolase"/>
    <property type="match status" value="1"/>
</dbReference>
<gene>
    <name evidence="10" type="ORF">EPD60_01595</name>
</gene>
<dbReference type="EMBL" id="SJZI01000002">
    <property type="protein sequence ID" value="TCJ19134.1"/>
    <property type="molecule type" value="Genomic_DNA"/>
</dbReference>
<reference evidence="10 11" key="1">
    <citation type="submission" date="2019-03" db="EMBL/GenBank/DDBJ databases">
        <authorList>
            <person name="Kim M.K.M."/>
        </authorList>
    </citation>
    <scope>NUCLEOTIDE SEQUENCE [LARGE SCALE GENOMIC DNA]</scope>
    <source>
        <strain evidence="10 11">17J68-12</strain>
    </source>
</reference>
<dbReference type="GO" id="GO:0005829">
    <property type="term" value="C:cytosol"/>
    <property type="evidence" value="ECO:0007669"/>
    <property type="project" value="TreeGrafter"/>
</dbReference>
<dbReference type="PANTHER" id="PTHR11839">
    <property type="entry name" value="UDP/ADP-SUGAR PYROPHOSPHATASE"/>
    <property type="match status" value="1"/>
</dbReference>
<evidence type="ECO:0000256" key="6">
    <source>
        <dbReference type="ARBA" id="ARBA00032162"/>
    </source>
</evidence>
<evidence type="ECO:0000313" key="11">
    <source>
        <dbReference type="Proteomes" id="UP000295334"/>
    </source>
</evidence>
<evidence type="ECO:0000313" key="10">
    <source>
        <dbReference type="EMBL" id="TCJ19134.1"/>
    </source>
</evidence>
<name>A0A4R1BNL0_9BACT</name>
<sequence>MEKWKVLESTYLHKEPWLTIRKDRCETPGGKPIPAFYINEYPDWVNAFCITKEGKVLLVQQYRHGIGTIETELPGGVSEKGESMEEACRREVFEETGYTFESWKCLGKVSANPSTTTNFTHFFLATGGVKTGEQNLDESEELEVLEVSMDEVKALVRGNKMMQSLHVNAVFYALMELGEIRF</sequence>
<dbReference type="InterPro" id="IPR015797">
    <property type="entry name" value="NUDIX_hydrolase-like_dom_sf"/>
</dbReference>
<accession>A0A4R1BNL0</accession>
<evidence type="ECO:0000256" key="4">
    <source>
        <dbReference type="ARBA" id="ARBA00016377"/>
    </source>
</evidence>
<dbReference type="PRINTS" id="PR00502">
    <property type="entry name" value="NUDIXFAMILY"/>
</dbReference>
<dbReference type="InterPro" id="IPR020476">
    <property type="entry name" value="Nudix_hydrolase"/>
</dbReference>
<comment type="similarity">
    <text evidence="3">Belongs to the Nudix hydrolase family. NudK subfamily.</text>
</comment>
<dbReference type="InterPro" id="IPR020084">
    <property type="entry name" value="NUDIX_hydrolase_CS"/>
</dbReference>
<dbReference type="PANTHER" id="PTHR11839:SF18">
    <property type="entry name" value="NUDIX HYDROLASE DOMAIN-CONTAINING PROTEIN"/>
    <property type="match status" value="1"/>
</dbReference>
<evidence type="ECO:0000256" key="8">
    <source>
        <dbReference type="RuleBase" id="RU003476"/>
    </source>
</evidence>
<dbReference type="PROSITE" id="PS00893">
    <property type="entry name" value="NUDIX_BOX"/>
    <property type="match status" value="1"/>
</dbReference>
<organism evidence="10 11">
    <name type="scientific">Flaviaesturariibacter flavus</name>
    <dbReference type="NCBI Taxonomy" id="2502780"/>
    <lineage>
        <taxon>Bacteria</taxon>
        <taxon>Pseudomonadati</taxon>
        <taxon>Bacteroidota</taxon>
        <taxon>Chitinophagia</taxon>
        <taxon>Chitinophagales</taxon>
        <taxon>Chitinophagaceae</taxon>
        <taxon>Flaviaestuariibacter</taxon>
    </lineage>
</organism>
<keyword evidence="5 8" id="KW-0378">Hydrolase</keyword>
<dbReference type="Pfam" id="PF00293">
    <property type="entry name" value="NUDIX"/>
    <property type="match status" value="1"/>
</dbReference>
<comment type="catalytic activity">
    <reaction evidence="1">
        <text>GDP-alpha-D-mannose + H2O = alpha-D-mannose 1-phosphate + GMP + 2 H(+)</text>
        <dbReference type="Rhea" id="RHEA:27978"/>
        <dbReference type="ChEBI" id="CHEBI:15377"/>
        <dbReference type="ChEBI" id="CHEBI:15378"/>
        <dbReference type="ChEBI" id="CHEBI:57527"/>
        <dbReference type="ChEBI" id="CHEBI:58115"/>
        <dbReference type="ChEBI" id="CHEBI:58409"/>
    </reaction>
</comment>
<dbReference type="InterPro" id="IPR000086">
    <property type="entry name" value="NUDIX_hydrolase_dom"/>
</dbReference>
<dbReference type="PROSITE" id="PS51462">
    <property type="entry name" value="NUDIX"/>
    <property type="match status" value="1"/>
</dbReference>
<dbReference type="RefSeq" id="WP_131446159.1">
    <property type="nucleotide sequence ID" value="NZ_SJZI01000002.1"/>
</dbReference>
<comment type="cofactor">
    <cofactor evidence="2">
        <name>Mg(2+)</name>
        <dbReference type="ChEBI" id="CHEBI:18420"/>
    </cofactor>
</comment>
<dbReference type="OrthoDB" id="9806150at2"/>
<evidence type="ECO:0000256" key="1">
    <source>
        <dbReference type="ARBA" id="ARBA00000847"/>
    </source>
</evidence>
<proteinExistence type="inferred from homology"/>
<dbReference type="Proteomes" id="UP000295334">
    <property type="component" value="Unassembled WGS sequence"/>
</dbReference>
<dbReference type="SUPFAM" id="SSF55811">
    <property type="entry name" value="Nudix"/>
    <property type="match status" value="1"/>
</dbReference>
<dbReference type="AlphaFoldDB" id="A0A4R1BNL0"/>
<protein>
    <recommendedName>
        <fullName evidence="4">GDP-mannose pyrophosphatase</fullName>
    </recommendedName>
    <alternativeName>
        <fullName evidence="6">GDP-mannose hydrolase</fullName>
    </alternativeName>
    <alternativeName>
        <fullName evidence="7">GDPMK</fullName>
    </alternativeName>
</protein>